<dbReference type="OMA" id="CEWSHVE"/>
<sequence>EIIEMEKYWGIICLCILMTVTVSAHVSCFPYERDALLSFMNSSSLDPNSLNWKGFNCCEWSHVECSKYTSHVTTLDLPFIIEDYSLKTGNRLVPDLFQLKSLEYLDLRWNNFQGPLPTELFGLRKLRHLDLSYNSFEVEIPKNIGSLHSLTYLGLHWAGFKGRIPWQLGNLSQLQFLYLSDDPGEMYSSSSGWTENLRELKYLDLSWVVLNMTNDQLEASISHLHNLHHLDLSYCSLSGRIPNSI</sequence>
<gene>
    <name evidence="11" type="ORF">KI387_016427</name>
</gene>
<evidence type="ECO:0008006" key="13">
    <source>
        <dbReference type="Google" id="ProtNLM"/>
    </source>
</evidence>
<keyword evidence="4" id="KW-0732">Signal</keyword>
<dbReference type="InterPro" id="IPR046956">
    <property type="entry name" value="RLP23-like"/>
</dbReference>
<dbReference type="Pfam" id="PF23598">
    <property type="entry name" value="LRR_14"/>
    <property type="match status" value="1"/>
</dbReference>
<keyword evidence="5" id="KW-0677">Repeat</keyword>
<evidence type="ECO:0000256" key="8">
    <source>
        <dbReference type="ARBA" id="ARBA00023180"/>
    </source>
</evidence>
<comment type="subcellular location">
    <subcellularLocation>
        <location evidence="1">Membrane</location>
        <topology evidence="1">Single-pass type I membrane protein</topology>
    </subcellularLocation>
</comment>
<evidence type="ECO:0000256" key="4">
    <source>
        <dbReference type="ARBA" id="ARBA00022729"/>
    </source>
</evidence>
<dbReference type="GO" id="GO:0016020">
    <property type="term" value="C:membrane"/>
    <property type="evidence" value="ECO:0007669"/>
    <property type="project" value="UniProtKB-SubCell"/>
</dbReference>
<dbReference type="SUPFAM" id="SSF52058">
    <property type="entry name" value="L domain-like"/>
    <property type="match status" value="1"/>
</dbReference>
<evidence type="ECO:0000259" key="9">
    <source>
        <dbReference type="Pfam" id="PF08263"/>
    </source>
</evidence>
<dbReference type="InterPro" id="IPR055414">
    <property type="entry name" value="LRR_R13L4/SHOC2-like"/>
</dbReference>
<organism evidence="11 12">
    <name type="scientific">Taxus chinensis</name>
    <name type="common">Chinese yew</name>
    <name type="synonym">Taxus wallichiana var. chinensis</name>
    <dbReference type="NCBI Taxonomy" id="29808"/>
    <lineage>
        <taxon>Eukaryota</taxon>
        <taxon>Viridiplantae</taxon>
        <taxon>Streptophyta</taxon>
        <taxon>Embryophyta</taxon>
        <taxon>Tracheophyta</taxon>
        <taxon>Spermatophyta</taxon>
        <taxon>Pinopsida</taxon>
        <taxon>Pinidae</taxon>
        <taxon>Conifers II</taxon>
        <taxon>Cupressales</taxon>
        <taxon>Taxaceae</taxon>
        <taxon>Taxus</taxon>
    </lineage>
</organism>
<feature type="non-terminal residue" evidence="11">
    <location>
        <position position="1"/>
    </location>
</feature>
<evidence type="ECO:0000313" key="12">
    <source>
        <dbReference type="Proteomes" id="UP000824469"/>
    </source>
</evidence>
<dbReference type="PANTHER" id="PTHR48061:SF2">
    <property type="entry name" value="RECEPTOR LIKE PROTEIN 30-LIKE"/>
    <property type="match status" value="1"/>
</dbReference>
<evidence type="ECO:0000259" key="10">
    <source>
        <dbReference type="Pfam" id="PF23598"/>
    </source>
</evidence>
<keyword evidence="7" id="KW-0472">Membrane</keyword>
<comment type="caution">
    <text evidence="11">The sequence shown here is derived from an EMBL/GenBank/DDBJ whole genome shotgun (WGS) entry which is preliminary data.</text>
</comment>
<evidence type="ECO:0000256" key="2">
    <source>
        <dbReference type="ARBA" id="ARBA00022614"/>
    </source>
</evidence>
<dbReference type="InterPro" id="IPR013210">
    <property type="entry name" value="LRR_N_plant-typ"/>
</dbReference>
<protein>
    <recommendedName>
        <fullName evidence="13">Leucine-rich repeat-containing N-terminal plant-type domain-containing protein</fullName>
    </recommendedName>
</protein>
<dbReference type="AlphaFoldDB" id="A0AA38GHA4"/>
<dbReference type="PANTHER" id="PTHR48061">
    <property type="entry name" value="LEUCINE-RICH REPEAT RECEPTOR PROTEIN KINASE EMS1-LIKE-RELATED"/>
    <property type="match status" value="1"/>
</dbReference>
<evidence type="ECO:0000256" key="1">
    <source>
        <dbReference type="ARBA" id="ARBA00004479"/>
    </source>
</evidence>
<keyword evidence="3" id="KW-0812">Transmembrane</keyword>
<accession>A0AA38GHA4</accession>
<dbReference type="Gene3D" id="3.80.10.10">
    <property type="entry name" value="Ribonuclease Inhibitor"/>
    <property type="match status" value="2"/>
</dbReference>
<reference evidence="11 12" key="1">
    <citation type="journal article" date="2021" name="Nat. Plants">
        <title>The Taxus genome provides insights into paclitaxel biosynthesis.</title>
        <authorList>
            <person name="Xiong X."/>
            <person name="Gou J."/>
            <person name="Liao Q."/>
            <person name="Li Y."/>
            <person name="Zhou Q."/>
            <person name="Bi G."/>
            <person name="Li C."/>
            <person name="Du R."/>
            <person name="Wang X."/>
            <person name="Sun T."/>
            <person name="Guo L."/>
            <person name="Liang H."/>
            <person name="Lu P."/>
            <person name="Wu Y."/>
            <person name="Zhang Z."/>
            <person name="Ro D.K."/>
            <person name="Shang Y."/>
            <person name="Huang S."/>
            <person name="Yan J."/>
        </authorList>
    </citation>
    <scope>NUCLEOTIDE SEQUENCE [LARGE SCALE GENOMIC DNA]</scope>
    <source>
        <strain evidence="11">Ta-2019</strain>
    </source>
</reference>
<keyword evidence="8" id="KW-0325">Glycoprotein</keyword>
<dbReference type="FunFam" id="3.80.10.10:FF:000383">
    <property type="entry name" value="Leucine-rich repeat receptor protein kinase EMS1"/>
    <property type="match status" value="1"/>
</dbReference>
<evidence type="ECO:0000256" key="6">
    <source>
        <dbReference type="ARBA" id="ARBA00022989"/>
    </source>
</evidence>
<evidence type="ECO:0000256" key="7">
    <source>
        <dbReference type="ARBA" id="ARBA00023136"/>
    </source>
</evidence>
<evidence type="ECO:0000256" key="5">
    <source>
        <dbReference type="ARBA" id="ARBA00022737"/>
    </source>
</evidence>
<dbReference type="EMBL" id="JAHRHJ020000003">
    <property type="protein sequence ID" value="KAH9321788.1"/>
    <property type="molecule type" value="Genomic_DNA"/>
</dbReference>
<dbReference type="InterPro" id="IPR032675">
    <property type="entry name" value="LRR_dom_sf"/>
</dbReference>
<keyword evidence="2" id="KW-0433">Leucine-rich repeat</keyword>
<keyword evidence="6" id="KW-1133">Transmembrane helix</keyword>
<dbReference type="Pfam" id="PF08263">
    <property type="entry name" value="LRRNT_2"/>
    <property type="match status" value="1"/>
</dbReference>
<feature type="domain" description="Disease resistance R13L4/SHOC-2-like LRR" evidence="10">
    <location>
        <begin position="94"/>
        <end position="234"/>
    </location>
</feature>
<keyword evidence="12" id="KW-1185">Reference proteome</keyword>
<feature type="domain" description="Leucine-rich repeat-containing N-terminal plant-type" evidence="9">
    <location>
        <begin position="31"/>
        <end position="66"/>
    </location>
</feature>
<evidence type="ECO:0000313" key="11">
    <source>
        <dbReference type="EMBL" id="KAH9321788.1"/>
    </source>
</evidence>
<name>A0AA38GHA4_TAXCH</name>
<dbReference type="Proteomes" id="UP000824469">
    <property type="component" value="Unassembled WGS sequence"/>
</dbReference>
<proteinExistence type="predicted"/>
<evidence type="ECO:0000256" key="3">
    <source>
        <dbReference type="ARBA" id="ARBA00022692"/>
    </source>
</evidence>